<organism evidence="1 2">
    <name type="scientific">Dyadobacter psychrophilus</name>
    <dbReference type="NCBI Taxonomy" id="651661"/>
    <lineage>
        <taxon>Bacteria</taxon>
        <taxon>Pseudomonadati</taxon>
        <taxon>Bacteroidota</taxon>
        <taxon>Cytophagia</taxon>
        <taxon>Cytophagales</taxon>
        <taxon>Spirosomataceae</taxon>
        <taxon>Dyadobacter</taxon>
    </lineage>
</organism>
<reference evidence="2" key="1">
    <citation type="submission" date="2017-02" db="EMBL/GenBank/DDBJ databases">
        <authorList>
            <person name="Varghese N."/>
            <person name="Submissions S."/>
        </authorList>
    </citation>
    <scope>NUCLEOTIDE SEQUENCE [LARGE SCALE GENOMIC DNA]</scope>
    <source>
        <strain evidence="2">DSM 22270</strain>
    </source>
</reference>
<protein>
    <submittedName>
        <fullName evidence="1">Uncharacterized protein</fullName>
    </submittedName>
</protein>
<evidence type="ECO:0000313" key="1">
    <source>
        <dbReference type="EMBL" id="SKC19034.1"/>
    </source>
</evidence>
<dbReference type="RefSeq" id="WP_170916742.1">
    <property type="nucleotide sequence ID" value="NZ_FUZA01000012.1"/>
</dbReference>
<dbReference type="Proteomes" id="UP000190897">
    <property type="component" value="Unassembled WGS sequence"/>
</dbReference>
<gene>
    <name evidence="1" type="ORF">SAMN05660293_05413</name>
</gene>
<dbReference type="STRING" id="651661.SAMN05660293_05413"/>
<evidence type="ECO:0000313" key="2">
    <source>
        <dbReference type="Proteomes" id="UP000190897"/>
    </source>
</evidence>
<proteinExistence type="predicted"/>
<sequence length="47" mass="5119">MLRINTKSGIFDTFQDYCQNLNEMAASGGCTCPVSGMLTRSEDIDAL</sequence>
<keyword evidence="2" id="KW-1185">Reference proteome</keyword>
<accession>A0A1T5HEG8</accession>
<dbReference type="EMBL" id="FUZA01000012">
    <property type="protein sequence ID" value="SKC19034.1"/>
    <property type="molecule type" value="Genomic_DNA"/>
</dbReference>
<dbReference type="AlphaFoldDB" id="A0A1T5HEG8"/>
<name>A0A1T5HEG8_9BACT</name>